<accession>A0A9P4U8H8</accession>
<protein>
    <submittedName>
        <fullName evidence="1">Uncharacterized protein</fullName>
    </submittedName>
</protein>
<organism evidence="1 2">
    <name type="scientific">Karstenula rhodostoma CBS 690.94</name>
    <dbReference type="NCBI Taxonomy" id="1392251"/>
    <lineage>
        <taxon>Eukaryota</taxon>
        <taxon>Fungi</taxon>
        <taxon>Dikarya</taxon>
        <taxon>Ascomycota</taxon>
        <taxon>Pezizomycotina</taxon>
        <taxon>Dothideomycetes</taxon>
        <taxon>Pleosporomycetidae</taxon>
        <taxon>Pleosporales</taxon>
        <taxon>Massarineae</taxon>
        <taxon>Didymosphaeriaceae</taxon>
        <taxon>Karstenula</taxon>
    </lineage>
</organism>
<dbReference type="EMBL" id="MU001504">
    <property type="protein sequence ID" value="KAF2442309.1"/>
    <property type="molecule type" value="Genomic_DNA"/>
</dbReference>
<comment type="caution">
    <text evidence="1">The sequence shown here is derived from an EMBL/GenBank/DDBJ whole genome shotgun (WGS) entry which is preliminary data.</text>
</comment>
<name>A0A9P4U8H8_9PLEO</name>
<evidence type="ECO:0000313" key="1">
    <source>
        <dbReference type="EMBL" id="KAF2442309.1"/>
    </source>
</evidence>
<dbReference type="AlphaFoldDB" id="A0A9P4U8H8"/>
<gene>
    <name evidence="1" type="ORF">P171DRAFT_65418</name>
</gene>
<evidence type="ECO:0000313" key="2">
    <source>
        <dbReference type="Proteomes" id="UP000799764"/>
    </source>
</evidence>
<keyword evidence="2" id="KW-1185">Reference proteome</keyword>
<reference evidence="1" key="1">
    <citation type="journal article" date="2020" name="Stud. Mycol.">
        <title>101 Dothideomycetes genomes: a test case for predicting lifestyles and emergence of pathogens.</title>
        <authorList>
            <person name="Haridas S."/>
            <person name="Albert R."/>
            <person name="Binder M."/>
            <person name="Bloem J."/>
            <person name="Labutti K."/>
            <person name="Salamov A."/>
            <person name="Andreopoulos B."/>
            <person name="Baker S."/>
            <person name="Barry K."/>
            <person name="Bills G."/>
            <person name="Bluhm B."/>
            <person name="Cannon C."/>
            <person name="Castanera R."/>
            <person name="Culley D."/>
            <person name="Daum C."/>
            <person name="Ezra D."/>
            <person name="Gonzalez J."/>
            <person name="Henrissat B."/>
            <person name="Kuo A."/>
            <person name="Liang C."/>
            <person name="Lipzen A."/>
            <person name="Lutzoni F."/>
            <person name="Magnuson J."/>
            <person name="Mondo S."/>
            <person name="Nolan M."/>
            <person name="Ohm R."/>
            <person name="Pangilinan J."/>
            <person name="Park H.-J."/>
            <person name="Ramirez L."/>
            <person name="Alfaro M."/>
            <person name="Sun H."/>
            <person name="Tritt A."/>
            <person name="Yoshinaga Y."/>
            <person name="Zwiers L.-H."/>
            <person name="Turgeon B."/>
            <person name="Goodwin S."/>
            <person name="Spatafora J."/>
            <person name="Crous P."/>
            <person name="Grigoriev I."/>
        </authorList>
    </citation>
    <scope>NUCLEOTIDE SEQUENCE</scope>
    <source>
        <strain evidence="1">CBS 690.94</strain>
    </source>
</reference>
<dbReference type="Proteomes" id="UP000799764">
    <property type="component" value="Unassembled WGS sequence"/>
</dbReference>
<sequence>MMLTSDVANKKGHSIVCDQRDYVVTGGIVGTARLESKYMHPCRGKQSNSWAHLKPLSCRASATCVQFTHLSQARSTAQPRSTPSAISARTRDFAWQKEDQVVGCELPSISVSGVPWSYTVAQANRARKLVSSNTDGAVPG</sequence>
<proteinExistence type="predicted"/>